<dbReference type="AlphaFoldDB" id="A0A9J6RKF6"/>
<proteinExistence type="predicted"/>
<gene>
    <name evidence="4" type="ORF">O0V09_05675</name>
</gene>
<dbReference type="EMBL" id="JAPTGG010000003">
    <property type="protein sequence ID" value="MCZ0864679.1"/>
    <property type="molecule type" value="Genomic_DNA"/>
</dbReference>
<name>A0A9J6RKF6_9GAMM</name>
<dbReference type="InterPro" id="IPR027385">
    <property type="entry name" value="Beta-barrel_OMP"/>
</dbReference>
<dbReference type="RefSeq" id="WP_258330830.1">
    <property type="nucleotide sequence ID" value="NZ_JAPTGG010000003.1"/>
</dbReference>
<evidence type="ECO:0000313" key="4">
    <source>
        <dbReference type="EMBL" id="MCZ0864679.1"/>
    </source>
</evidence>
<reference evidence="4 5" key="1">
    <citation type="submission" date="2022-12" db="EMBL/GenBank/DDBJ databases">
        <title>Dasania phycosphaerae sp. nov., isolated from particulate material of the south coast of Korea.</title>
        <authorList>
            <person name="Jiang Y."/>
        </authorList>
    </citation>
    <scope>NUCLEOTIDE SEQUENCE [LARGE SCALE GENOMIC DNA]</scope>
    <source>
        <strain evidence="4 5">GY-19</strain>
    </source>
</reference>
<organism evidence="4 5">
    <name type="scientific">Dasania phycosphaerae</name>
    <dbReference type="NCBI Taxonomy" id="2950436"/>
    <lineage>
        <taxon>Bacteria</taxon>
        <taxon>Pseudomonadati</taxon>
        <taxon>Pseudomonadota</taxon>
        <taxon>Gammaproteobacteria</taxon>
        <taxon>Cellvibrionales</taxon>
        <taxon>Spongiibacteraceae</taxon>
        <taxon>Dasania</taxon>
    </lineage>
</organism>
<evidence type="ECO:0000259" key="3">
    <source>
        <dbReference type="Pfam" id="PF13505"/>
    </source>
</evidence>
<protein>
    <submittedName>
        <fullName evidence="4">Porin family protein</fullName>
    </submittedName>
</protein>
<feature type="domain" description="Outer membrane protein beta-barrel" evidence="3">
    <location>
        <begin position="6"/>
        <end position="228"/>
    </location>
</feature>
<accession>A0A9J6RKF6</accession>
<dbReference type="SUPFAM" id="SSF56925">
    <property type="entry name" value="OMPA-like"/>
    <property type="match status" value="1"/>
</dbReference>
<dbReference type="InterPro" id="IPR011250">
    <property type="entry name" value="OMP/PagP_B-barrel"/>
</dbReference>
<evidence type="ECO:0000313" key="5">
    <source>
        <dbReference type="Proteomes" id="UP001069090"/>
    </source>
</evidence>
<keyword evidence="5" id="KW-1185">Reference proteome</keyword>
<keyword evidence="1 2" id="KW-0732">Signal</keyword>
<evidence type="ECO:0000256" key="1">
    <source>
        <dbReference type="ARBA" id="ARBA00022729"/>
    </source>
</evidence>
<evidence type="ECO:0000256" key="2">
    <source>
        <dbReference type="SAM" id="SignalP"/>
    </source>
</evidence>
<feature type="chain" id="PRO_5039913729" evidence="2">
    <location>
        <begin position="20"/>
        <end position="228"/>
    </location>
</feature>
<dbReference type="Proteomes" id="UP001069090">
    <property type="component" value="Unassembled WGS sequence"/>
</dbReference>
<dbReference type="Gene3D" id="2.40.160.20">
    <property type="match status" value="1"/>
</dbReference>
<sequence length="228" mass="25393">MKKLALAISLSACALPAAAEFQPGFSAEILFGEADHSSDFDGGYEPSEKDSSKGIRFAYAFNENFAIEASYHDYGKAKDTVYSDSYPYYYFDGESQITEELDYTSETSAINLGFKASLPFSNGLSFILRAGLSKWDYEISQSYVLTEDYTDYDSSFYDAVYTYAPDYGQAKADDDGHDYYYGLGAEYSINQQFFVAAEYTVLNADADIDGIDVSHEVKNLSISLGYKF</sequence>
<comment type="caution">
    <text evidence="4">The sequence shown here is derived from an EMBL/GenBank/DDBJ whole genome shotgun (WGS) entry which is preliminary data.</text>
</comment>
<feature type="signal peptide" evidence="2">
    <location>
        <begin position="1"/>
        <end position="19"/>
    </location>
</feature>
<dbReference type="Pfam" id="PF13505">
    <property type="entry name" value="OMP_b-brl"/>
    <property type="match status" value="1"/>
</dbReference>